<name>A0A542DHU2_AMYCI</name>
<comment type="caution">
    <text evidence="1">The sequence shown here is derived from an EMBL/GenBank/DDBJ whole genome shotgun (WGS) entry which is preliminary data.</text>
</comment>
<evidence type="ECO:0000313" key="1">
    <source>
        <dbReference type="EMBL" id="TQJ02667.1"/>
    </source>
</evidence>
<dbReference type="OrthoDB" id="3697398at2"/>
<dbReference type="Proteomes" id="UP000320876">
    <property type="component" value="Unassembled WGS sequence"/>
</dbReference>
<evidence type="ECO:0000313" key="2">
    <source>
        <dbReference type="Proteomes" id="UP000320876"/>
    </source>
</evidence>
<proteinExistence type="predicted"/>
<accession>A0A542DHU2</accession>
<gene>
    <name evidence="1" type="ORF">FB471_2403</name>
</gene>
<keyword evidence="2" id="KW-1185">Reference proteome</keyword>
<sequence>MSSVTRIMSYEREGPGQVDERLAELGLKREYLEQAIWAGVRDRRLADEFEPGTAAGLRDWMGRVRELRKVLAENGWRPVNPANAPFARSPDGDVLLGVMLGNQHTGRPGGRLESTYPKGTAIENITARNDSDQYSLPEIDAMLGLPDRQPEPAKAWFLVTFHEYDQEGRVARVRYEVAQPAPSRADQKIDSWATRYCLRPIEFPPIIDLGSDHHEPIDVRVARR</sequence>
<dbReference type="EMBL" id="VFML01000001">
    <property type="protein sequence ID" value="TQJ02667.1"/>
    <property type="molecule type" value="Genomic_DNA"/>
</dbReference>
<dbReference type="AlphaFoldDB" id="A0A542DHU2"/>
<protein>
    <submittedName>
        <fullName evidence="1">Uncharacterized protein</fullName>
    </submittedName>
</protein>
<reference evidence="1 2" key="1">
    <citation type="submission" date="2019-06" db="EMBL/GenBank/DDBJ databases">
        <title>Sequencing the genomes of 1000 actinobacteria strains.</title>
        <authorList>
            <person name="Klenk H.-P."/>
        </authorList>
    </citation>
    <scope>NUCLEOTIDE SEQUENCE [LARGE SCALE GENOMIC DNA]</scope>
    <source>
        <strain evidence="1 2">DSM 45679</strain>
    </source>
</reference>
<dbReference type="RefSeq" id="WP_141997834.1">
    <property type="nucleotide sequence ID" value="NZ_VFML01000001.1"/>
</dbReference>
<organism evidence="1 2">
    <name type="scientific">Amycolatopsis cihanbeyliensis</name>
    <dbReference type="NCBI Taxonomy" id="1128664"/>
    <lineage>
        <taxon>Bacteria</taxon>
        <taxon>Bacillati</taxon>
        <taxon>Actinomycetota</taxon>
        <taxon>Actinomycetes</taxon>
        <taxon>Pseudonocardiales</taxon>
        <taxon>Pseudonocardiaceae</taxon>
        <taxon>Amycolatopsis</taxon>
    </lineage>
</organism>